<evidence type="ECO:0000313" key="3">
    <source>
        <dbReference type="Proteomes" id="UP000778951"/>
    </source>
</evidence>
<reference evidence="2" key="1">
    <citation type="submission" date="2020-03" db="EMBL/GenBank/DDBJ databases">
        <title>Spirochaetal bacteria isolated from arthropods constitute a novel genus Entomospira genus novum within the order Spirochaetales.</title>
        <authorList>
            <person name="Grana-Miraglia L."/>
            <person name="Sikutova S."/>
            <person name="Fingerle V."/>
            <person name="Sing A."/>
            <person name="Castillo-Ramirez S."/>
            <person name="Margos G."/>
            <person name="Rudolf I."/>
        </authorList>
    </citation>
    <scope>NUCLEOTIDE SEQUENCE</scope>
    <source>
        <strain evidence="2">BR149</strain>
    </source>
</reference>
<organism evidence="2 3">
    <name type="scientific">Entomospira culicis</name>
    <dbReference type="NCBI Taxonomy" id="2719989"/>
    <lineage>
        <taxon>Bacteria</taxon>
        <taxon>Pseudomonadati</taxon>
        <taxon>Spirochaetota</taxon>
        <taxon>Spirochaetia</taxon>
        <taxon>Spirochaetales</taxon>
        <taxon>Spirochaetaceae</taxon>
        <taxon>Entomospira</taxon>
    </lineage>
</organism>
<dbReference type="InterPro" id="IPR027417">
    <property type="entry name" value="P-loop_NTPase"/>
</dbReference>
<dbReference type="Pfam" id="PF01656">
    <property type="entry name" value="CbiA"/>
    <property type="match status" value="1"/>
</dbReference>
<dbReference type="Proteomes" id="UP000778951">
    <property type="component" value="Unassembled WGS sequence"/>
</dbReference>
<evidence type="ECO:0000259" key="1">
    <source>
        <dbReference type="Pfam" id="PF01656"/>
    </source>
</evidence>
<dbReference type="CDD" id="cd02042">
    <property type="entry name" value="ParAB_family"/>
    <property type="match status" value="1"/>
</dbReference>
<accession>A0A968KV38</accession>
<dbReference type="RefSeq" id="WP_167696522.1">
    <property type="nucleotide sequence ID" value="NZ_CP118183.1"/>
</dbReference>
<dbReference type="EMBL" id="JAATLM010000003">
    <property type="protein sequence ID" value="NIZ70204.1"/>
    <property type="molecule type" value="Genomic_DNA"/>
</dbReference>
<keyword evidence="3" id="KW-1185">Reference proteome</keyword>
<evidence type="ECO:0000313" key="2">
    <source>
        <dbReference type="EMBL" id="NIZ70204.1"/>
    </source>
</evidence>
<dbReference type="SUPFAM" id="SSF52540">
    <property type="entry name" value="P-loop containing nucleoside triphosphate hydrolases"/>
    <property type="match status" value="1"/>
</dbReference>
<comment type="caution">
    <text evidence="2">The sequence shown here is derived from an EMBL/GenBank/DDBJ whole genome shotgun (WGS) entry which is preliminary data.</text>
</comment>
<dbReference type="AlphaFoldDB" id="A0A968KV38"/>
<name>A0A968KV38_9SPIO</name>
<protein>
    <submittedName>
        <fullName evidence="2">ParA family protein</fullName>
    </submittedName>
</protein>
<proteinExistence type="predicted"/>
<dbReference type="PIRSF" id="PIRSF009320">
    <property type="entry name" value="Nuc_binding_HP_1000"/>
    <property type="match status" value="1"/>
</dbReference>
<dbReference type="InterPro" id="IPR002586">
    <property type="entry name" value="CobQ/CobB/MinD/ParA_Nub-bd_dom"/>
</dbReference>
<gene>
    <name evidence="2" type="ORF">HCT48_08280</name>
</gene>
<dbReference type="PANTHER" id="PTHR13696:SF96">
    <property type="entry name" value="COBQ_COBB_MIND_PARA NUCLEOTIDE BINDING DOMAIN-CONTAINING PROTEIN"/>
    <property type="match status" value="1"/>
</dbReference>
<dbReference type="InterPro" id="IPR050678">
    <property type="entry name" value="DNA_Partitioning_ATPase"/>
</dbReference>
<dbReference type="Gene3D" id="3.40.50.300">
    <property type="entry name" value="P-loop containing nucleotide triphosphate hydrolases"/>
    <property type="match status" value="1"/>
</dbReference>
<dbReference type="PANTHER" id="PTHR13696">
    <property type="entry name" value="P-LOOP CONTAINING NUCLEOSIDE TRIPHOSPHATE HYDROLASE"/>
    <property type="match status" value="1"/>
</dbReference>
<sequence>MRVAIASTKGGVGKSTVSMHFAHALKLLYPDKRTLLMDADPQASCLNWSKWRAEAELKPFIEVQPLFEKGLKTILGEKEKAFDFILIDVGGSDNPSLRRTLAYVDAVVIPTSLDQAERIHTFDMMDIIDEALAEFNENLQVFMLFNRIKITKERGHIEEFKQGFPTYVHWLGGFIMQRVKFSRVYGQGQTVFDLEEKEADKKAEEEVLTVLKQLIPLIEATHER</sequence>
<feature type="domain" description="CobQ/CobB/MinD/ParA nucleotide binding" evidence="1">
    <location>
        <begin position="3"/>
        <end position="191"/>
    </location>
</feature>